<evidence type="ECO:0000256" key="2">
    <source>
        <dbReference type="ARBA" id="ARBA00022630"/>
    </source>
</evidence>
<sequence length="468" mass="48616">MRTAPDRRDAAADVVVIGAGACGLVAALRACAAGAEVVVVERDATPSGSTAMSSGFVPAPATRFQRKIGVTDDTPARFAADILAKSNGRCDAELAILAAETIGPALEWLADHAGVDWQVLDDFLYPGHSRHRMHCVDERTGAALHARLLAAAEAMDIAIVTEARATHLYAAPDGRITAVGIERPGGTRETLGCGALVLASSGFGGDPDLMEAHIPELGKALYYGHTGNTGDAVRWGEALGAGFAHMSGYQGHGSLAHPHAILISWALMMKGAIQLNGDGDRFADESGGYSEQAVKVLAQPGGFAWNVYDETVHRFGLTFPDYRQAHAAGAVRTATTVGALAALTGLPQLRLAATLAEVARFCVGAKPDPLGRDFAGLAPLLPPFYAVKVTGALFHTQGGLRIDDRARVLDRKGRPFANLFAGGGAACGVSGPDVSGYLSGNGLLTAIAFGFLAGQEAVRTVQEQMSTR</sequence>
<feature type="domain" description="FAD-dependent oxidoreductase 2 FAD-binding" evidence="5">
    <location>
        <begin position="13"/>
        <end position="430"/>
    </location>
</feature>
<keyword evidence="3" id="KW-0274">FAD</keyword>
<dbReference type="InterPro" id="IPR027477">
    <property type="entry name" value="Succ_DH/fumarate_Rdtase_cat_sf"/>
</dbReference>
<evidence type="ECO:0000313" key="6">
    <source>
        <dbReference type="EMBL" id="MVA99746.1"/>
    </source>
</evidence>
<evidence type="ECO:0000256" key="3">
    <source>
        <dbReference type="ARBA" id="ARBA00022827"/>
    </source>
</evidence>
<evidence type="ECO:0000259" key="5">
    <source>
        <dbReference type="Pfam" id="PF00890"/>
    </source>
</evidence>
<accession>A0A844QIK6</accession>
<evidence type="ECO:0000313" key="7">
    <source>
        <dbReference type="Proteomes" id="UP000463224"/>
    </source>
</evidence>
<dbReference type="SUPFAM" id="SSF56425">
    <property type="entry name" value="Succinate dehydrogenase/fumarate reductase flavoprotein, catalytic domain"/>
    <property type="match status" value="1"/>
</dbReference>
<dbReference type="Gene3D" id="3.50.50.60">
    <property type="entry name" value="FAD/NAD(P)-binding domain"/>
    <property type="match status" value="1"/>
</dbReference>
<dbReference type="AlphaFoldDB" id="A0A844QIK6"/>
<evidence type="ECO:0000256" key="1">
    <source>
        <dbReference type="ARBA" id="ARBA00001974"/>
    </source>
</evidence>
<dbReference type="Gene3D" id="3.90.700.10">
    <property type="entry name" value="Succinate dehydrogenase/fumarate reductase flavoprotein, catalytic domain"/>
    <property type="match status" value="1"/>
</dbReference>
<name>A0A844QIK6_9HYPH</name>
<dbReference type="PANTHER" id="PTHR43400">
    <property type="entry name" value="FUMARATE REDUCTASE"/>
    <property type="match status" value="1"/>
</dbReference>
<gene>
    <name evidence="6" type="ORF">GN330_21055</name>
</gene>
<protein>
    <submittedName>
        <fullName evidence="6">FAD-dependent oxidoreductase</fullName>
    </submittedName>
</protein>
<dbReference type="Pfam" id="PF00890">
    <property type="entry name" value="FAD_binding_2"/>
    <property type="match status" value="1"/>
</dbReference>
<keyword evidence="4" id="KW-0560">Oxidoreductase</keyword>
<keyword evidence="7" id="KW-1185">Reference proteome</keyword>
<organism evidence="6 7">
    <name type="scientific">Nitratireductor arenosus</name>
    <dbReference type="NCBI Taxonomy" id="2682096"/>
    <lineage>
        <taxon>Bacteria</taxon>
        <taxon>Pseudomonadati</taxon>
        <taxon>Pseudomonadota</taxon>
        <taxon>Alphaproteobacteria</taxon>
        <taxon>Hyphomicrobiales</taxon>
        <taxon>Phyllobacteriaceae</taxon>
        <taxon>Nitratireductor</taxon>
    </lineage>
</organism>
<proteinExistence type="predicted"/>
<keyword evidence="2" id="KW-0285">Flavoprotein</keyword>
<comment type="caution">
    <text evidence="6">The sequence shown here is derived from an EMBL/GenBank/DDBJ whole genome shotgun (WGS) entry which is preliminary data.</text>
</comment>
<dbReference type="PANTHER" id="PTHR43400:SF7">
    <property type="entry name" value="FAD-DEPENDENT OXIDOREDUCTASE 2 FAD BINDING DOMAIN-CONTAINING PROTEIN"/>
    <property type="match status" value="1"/>
</dbReference>
<dbReference type="SUPFAM" id="SSF51905">
    <property type="entry name" value="FAD/NAD(P)-binding domain"/>
    <property type="match status" value="1"/>
</dbReference>
<dbReference type="InterPro" id="IPR003953">
    <property type="entry name" value="FAD-dep_OxRdtase_2_FAD-bd"/>
</dbReference>
<comment type="cofactor">
    <cofactor evidence="1">
        <name>FAD</name>
        <dbReference type="ChEBI" id="CHEBI:57692"/>
    </cofactor>
</comment>
<dbReference type="PRINTS" id="PR00411">
    <property type="entry name" value="PNDRDTASEI"/>
</dbReference>
<reference evidence="6 7" key="1">
    <citation type="submission" date="2019-12" db="EMBL/GenBank/DDBJ databases">
        <title>Nitratireductor arenosus sp. nov., Isolated from sea sand, Jeju island, South Korea.</title>
        <authorList>
            <person name="Kim W."/>
        </authorList>
    </citation>
    <scope>NUCLEOTIDE SEQUENCE [LARGE SCALE GENOMIC DNA]</scope>
    <source>
        <strain evidence="6 7">CAU 1489</strain>
    </source>
</reference>
<dbReference type="EMBL" id="WPHG01000007">
    <property type="protein sequence ID" value="MVA99746.1"/>
    <property type="molecule type" value="Genomic_DNA"/>
</dbReference>
<dbReference type="Proteomes" id="UP000463224">
    <property type="component" value="Unassembled WGS sequence"/>
</dbReference>
<dbReference type="InterPro" id="IPR036188">
    <property type="entry name" value="FAD/NAD-bd_sf"/>
</dbReference>
<dbReference type="GO" id="GO:0016491">
    <property type="term" value="F:oxidoreductase activity"/>
    <property type="evidence" value="ECO:0007669"/>
    <property type="project" value="UniProtKB-KW"/>
</dbReference>
<evidence type="ECO:0000256" key="4">
    <source>
        <dbReference type="ARBA" id="ARBA00023002"/>
    </source>
</evidence>
<dbReference type="InterPro" id="IPR050315">
    <property type="entry name" value="FAD-oxidoreductase_2"/>
</dbReference>